<dbReference type="EMBL" id="CP016440">
    <property type="protein sequence ID" value="ANY15588.1"/>
    <property type="molecule type" value="Genomic_DNA"/>
</dbReference>
<comment type="similarity">
    <text evidence="1">Belongs to the short-chain dehydrogenases/reductases (SDR) family.</text>
</comment>
<dbReference type="EC" id="1.1.1.100" evidence="5"/>
<dbReference type="InterPro" id="IPR036291">
    <property type="entry name" value="NAD(P)-bd_dom_sf"/>
</dbReference>
<proteinExistence type="inferred from homology"/>
<dbReference type="InterPro" id="IPR057326">
    <property type="entry name" value="KR_dom"/>
</dbReference>
<dbReference type="GO" id="GO:0004316">
    <property type="term" value="F:3-oxoacyl-[acyl-carrier-protein] reductase (NADPH) activity"/>
    <property type="evidence" value="ECO:0007669"/>
    <property type="project" value="UniProtKB-EC"/>
</dbReference>
<protein>
    <submittedName>
        <fullName evidence="4">3-ketoacyl-ACP reductase</fullName>
    </submittedName>
    <submittedName>
        <fullName evidence="5">3-oxoacyl-[acyl-carrier-protein] reductase FabG</fullName>
        <ecNumber evidence="5">1.1.1.100</ecNumber>
    </submittedName>
</protein>
<dbReference type="Pfam" id="PF13561">
    <property type="entry name" value="adh_short_C2"/>
    <property type="match status" value="1"/>
</dbReference>
<dbReference type="Gene3D" id="3.40.50.720">
    <property type="entry name" value="NAD(P)-binding Rossmann-like Domain"/>
    <property type="match status" value="1"/>
</dbReference>
<dbReference type="Proteomes" id="UP000053096">
    <property type="component" value="Unassembled WGS sequence"/>
</dbReference>
<dbReference type="AlphaFoldDB" id="A0A0J6C8R0"/>
<dbReference type="PANTHER" id="PTHR48107">
    <property type="entry name" value="NADPH-DEPENDENT ALDEHYDE REDUCTASE-LIKE PROTEIN, CHLOROPLASTIC-RELATED"/>
    <property type="match status" value="1"/>
</dbReference>
<reference evidence="4 7" key="2">
    <citation type="submission" date="2016-07" db="EMBL/GenBank/DDBJ databases">
        <title>Complete genome sequences of Bordetella pseudohinzii.</title>
        <authorList>
            <person name="Spilker T."/>
            <person name="Darrah R."/>
            <person name="LiPuma J.J."/>
        </authorList>
    </citation>
    <scope>NUCLEOTIDE SEQUENCE [LARGE SCALE GENOMIC DNA]</scope>
    <source>
        <strain evidence="4 7">HI4681</strain>
    </source>
</reference>
<feature type="domain" description="Ketoreductase" evidence="3">
    <location>
        <begin position="4"/>
        <end position="187"/>
    </location>
</feature>
<dbReference type="PRINTS" id="PR00081">
    <property type="entry name" value="GDHRDH"/>
</dbReference>
<accession>A0A0J6C8R0</accession>
<dbReference type="SMART" id="SM00822">
    <property type="entry name" value="PKS_KR"/>
    <property type="match status" value="1"/>
</dbReference>
<keyword evidence="2 5" id="KW-0560">Oxidoreductase</keyword>
<gene>
    <name evidence="5" type="primary">fabG_4</name>
    <name evidence="4" type="ORF">BBN53_06540</name>
    <name evidence="5" type="ORF">ERS370011_01197</name>
</gene>
<dbReference type="FunFam" id="3.40.50.720:FF:000084">
    <property type="entry name" value="Short-chain dehydrogenase reductase"/>
    <property type="match status" value="1"/>
</dbReference>
<dbReference type="SUPFAM" id="SSF51735">
    <property type="entry name" value="NAD(P)-binding Rossmann-fold domains"/>
    <property type="match status" value="1"/>
</dbReference>
<dbReference type="PANTHER" id="PTHR48107:SF7">
    <property type="entry name" value="RE15974P"/>
    <property type="match status" value="1"/>
</dbReference>
<dbReference type="Proteomes" id="UP000092950">
    <property type="component" value="Chromosome"/>
</dbReference>
<dbReference type="InterPro" id="IPR002347">
    <property type="entry name" value="SDR_fam"/>
</dbReference>
<reference evidence="5 6" key="1">
    <citation type="submission" date="2015-09" db="EMBL/GenBank/DDBJ databases">
        <authorList>
            <person name="Jackson K.R."/>
            <person name="Lunt B.L."/>
            <person name="Fisher J.N.B."/>
            <person name="Gardner A.V."/>
            <person name="Bailey M.E."/>
            <person name="Deus L.M."/>
            <person name="Earl A.S."/>
            <person name="Gibby P.D."/>
            <person name="Hartmann K.A."/>
            <person name="Liu J.E."/>
            <person name="Manci A.M."/>
            <person name="Nielsen D.A."/>
            <person name="Solomon M.B."/>
            <person name="Breakwell D.P."/>
            <person name="Burnett S.H."/>
            <person name="Grose J.H."/>
        </authorList>
    </citation>
    <scope>NUCLEOTIDE SEQUENCE [LARGE SCALE GENOMIC DNA]</scope>
    <source>
        <strain evidence="5 6">2789STDY5608636</strain>
    </source>
</reference>
<dbReference type="KEGG" id="bpdz:BBN53_06540"/>
<name>A0A0J6C8R0_9BORD</name>
<dbReference type="OrthoDB" id="9803333at2"/>
<sequence>MTFRSALITGASRGIGAAIATRLAKDGYAVALNYATRGGEAEALAASLREQGGRAIALQGDVADAAGAAALFERVEAEWGGLDVLVNNAGVLQTVPLANASDAVFDQMMEVNVRGVFNTLRLAAQRLRAGGAIVNVSSTLVATNLPGYGIYVATKAAVEGFTRVLAKEMRGRDITVNAVAPGPVATELFFTGKTPEQIAAFTKAPPLERLGEPVDIANVVGFLAGPEGRWVHGQVLRANGGLA</sequence>
<evidence type="ECO:0000313" key="5">
    <source>
        <dbReference type="EMBL" id="CUI56635.1"/>
    </source>
</evidence>
<dbReference type="EMBL" id="CYTV01000002">
    <property type="protein sequence ID" value="CUI56635.1"/>
    <property type="molecule type" value="Genomic_DNA"/>
</dbReference>
<evidence type="ECO:0000313" key="6">
    <source>
        <dbReference type="Proteomes" id="UP000053096"/>
    </source>
</evidence>
<dbReference type="PROSITE" id="PS00061">
    <property type="entry name" value="ADH_SHORT"/>
    <property type="match status" value="1"/>
</dbReference>
<evidence type="ECO:0000256" key="2">
    <source>
        <dbReference type="ARBA" id="ARBA00023002"/>
    </source>
</evidence>
<evidence type="ECO:0000313" key="7">
    <source>
        <dbReference type="Proteomes" id="UP000092950"/>
    </source>
</evidence>
<evidence type="ECO:0000259" key="3">
    <source>
        <dbReference type="SMART" id="SM00822"/>
    </source>
</evidence>
<dbReference type="InterPro" id="IPR020904">
    <property type="entry name" value="Sc_DH/Rdtase_CS"/>
</dbReference>
<keyword evidence="7" id="KW-1185">Reference proteome</keyword>
<evidence type="ECO:0000256" key="1">
    <source>
        <dbReference type="ARBA" id="ARBA00006484"/>
    </source>
</evidence>
<organism evidence="5 6">
    <name type="scientific">Bordetella pseudohinzii</name>
    <dbReference type="NCBI Taxonomy" id="1331258"/>
    <lineage>
        <taxon>Bacteria</taxon>
        <taxon>Pseudomonadati</taxon>
        <taxon>Pseudomonadota</taxon>
        <taxon>Betaproteobacteria</taxon>
        <taxon>Burkholderiales</taxon>
        <taxon>Alcaligenaceae</taxon>
        <taxon>Bordetella</taxon>
    </lineage>
</organism>
<dbReference type="PRINTS" id="PR00080">
    <property type="entry name" value="SDRFAMILY"/>
</dbReference>
<evidence type="ECO:0000313" key="4">
    <source>
        <dbReference type="EMBL" id="ANY15588.1"/>
    </source>
</evidence>
<accession>A0A0M7DQ99</accession>
<dbReference type="RefSeq" id="WP_043212834.1">
    <property type="nucleotide sequence ID" value="NZ_CAJGUP010000024.1"/>
</dbReference>